<dbReference type="PANTHER" id="PTHR33202">
    <property type="entry name" value="ZINC UPTAKE REGULATION PROTEIN"/>
    <property type="match status" value="1"/>
</dbReference>
<sequence length="145" mass="16586">MSTEIGDKILAAFEEMSQRNTRPRRLIAERLVELAQKGDDFTTDDLWQELRAIEPTIGRATVFRSIEKLVDQSLLDRIEFADGSHHYRVCGGTHHHHLTCTKCHRVVEVHLCLPAEQLHAIGDQTNFQIEGHALSLFGRCQNCRQ</sequence>
<keyword evidence="12" id="KW-0408">Iron</keyword>
<dbReference type="Gene3D" id="3.30.1490.190">
    <property type="match status" value="1"/>
</dbReference>
<dbReference type="PANTHER" id="PTHR33202:SF2">
    <property type="entry name" value="FERRIC UPTAKE REGULATION PROTEIN"/>
    <property type="match status" value="1"/>
</dbReference>
<dbReference type="InterPro" id="IPR036390">
    <property type="entry name" value="WH_DNA-bd_sf"/>
</dbReference>
<dbReference type="SUPFAM" id="SSF46785">
    <property type="entry name" value="Winged helix' DNA-binding domain"/>
    <property type="match status" value="1"/>
</dbReference>
<keyword evidence="14" id="KW-1185">Reference proteome</keyword>
<dbReference type="AlphaFoldDB" id="A0A5A5TB61"/>
<dbReference type="Proteomes" id="UP000322530">
    <property type="component" value="Unassembled WGS sequence"/>
</dbReference>
<keyword evidence="4" id="KW-0963">Cytoplasm</keyword>
<evidence type="ECO:0000256" key="4">
    <source>
        <dbReference type="ARBA" id="ARBA00022490"/>
    </source>
</evidence>
<keyword evidence="5" id="KW-0678">Repressor</keyword>
<feature type="binding site" evidence="11">
    <location>
        <position position="143"/>
    </location>
    <ligand>
        <name>Zn(2+)</name>
        <dbReference type="ChEBI" id="CHEBI:29105"/>
    </ligand>
</feature>
<keyword evidence="9" id="KW-0238">DNA-binding</keyword>
<feature type="binding site" evidence="11">
    <location>
        <position position="100"/>
    </location>
    <ligand>
        <name>Zn(2+)</name>
        <dbReference type="ChEBI" id="CHEBI:29105"/>
    </ligand>
</feature>
<dbReference type="GO" id="GO:0008270">
    <property type="term" value="F:zinc ion binding"/>
    <property type="evidence" value="ECO:0007669"/>
    <property type="project" value="TreeGrafter"/>
</dbReference>
<feature type="binding site" evidence="11">
    <location>
        <position position="103"/>
    </location>
    <ligand>
        <name>Zn(2+)</name>
        <dbReference type="ChEBI" id="CHEBI:29105"/>
    </ligand>
</feature>
<organism evidence="13 14">
    <name type="scientific">Dictyobacter arantiisoli</name>
    <dbReference type="NCBI Taxonomy" id="2014874"/>
    <lineage>
        <taxon>Bacteria</taxon>
        <taxon>Bacillati</taxon>
        <taxon>Chloroflexota</taxon>
        <taxon>Ktedonobacteria</taxon>
        <taxon>Ktedonobacterales</taxon>
        <taxon>Dictyobacteraceae</taxon>
        <taxon>Dictyobacter</taxon>
    </lineage>
</organism>
<evidence type="ECO:0000256" key="2">
    <source>
        <dbReference type="ARBA" id="ARBA00007957"/>
    </source>
</evidence>
<evidence type="ECO:0000313" key="13">
    <source>
        <dbReference type="EMBL" id="GCF08721.1"/>
    </source>
</evidence>
<dbReference type="EMBL" id="BIXY01000029">
    <property type="protein sequence ID" value="GCF08721.1"/>
    <property type="molecule type" value="Genomic_DNA"/>
</dbReference>
<protein>
    <submittedName>
        <fullName evidence="13">Transcriptional repressor</fullName>
    </submittedName>
</protein>
<dbReference type="InterPro" id="IPR043135">
    <property type="entry name" value="Fur_C"/>
</dbReference>
<evidence type="ECO:0000256" key="6">
    <source>
        <dbReference type="ARBA" id="ARBA00022723"/>
    </source>
</evidence>
<dbReference type="Gene3D" id="1.10.10.10">
    <property type="entry name" value="Winged helix-like DNA-binding domain superfamily/Winged helix DNA-binding domain"/>
    <property type="match status" value="1"/>
</dbReference>
<dbReference type="GO" id="GO:0005829">
    <property type="term" value="C:cytosol"/>
    <property type="evidence" value="ECO:0007669"/>
    <property type="project" value="TreeGrafter"/>
</dbReference>
<dbReference type="GO" id="GO:0045892">
    <property type="term" value="P:negative regulation of DNA-templated transcription"/>
    <property type="evidence" value="ECO:0007669"/>
    <property type="project" value="TreeGrafter"/>
</dbReference>
<name>A0A5A5TB61_9CHLR</name>
<comment type="caution">
    <text evidence="13">The sequence shown here is derived from an EMBL/GenBank/DDBJ whole genome shotgun (WGS) entry which is preliminary data.</text>
</comment>
<evidence type="ECO:0000256" key="9">
    <source>
        <dbReference type="ARBA" id="ARBA00023125"/>
    </source>
</evidence>
<proteinExistence type="inferred from homology"/>
<feature type="binding site" evidence="12">
    <location>
        <position position="132"/>
    </location>
    <ligand>
        <name>Fe cation</name>
        <dbReference type="ChEBI" id="CHEBI:24875"/>
    </ligand>
</feature>
<dbReference type="InterPro" id="IPR002481">
    <property type="entry name" value="FUR"/>
</dbReference>
<evidence type="ECO:0000256" key="7">
    <source>
        <dbReference type="ARBA" id="ARBA00022833"/>
    </source>
</evidence>
<comment type="cofactor">
    <cofactor evidence="12">
        <name>Mn(2+)</name>
        <dbReference type="ChEBI" id="CHEBI:29035"/>
    </cofactor>
    <cofactor evidence="12">
        <name>Fe(2+)</name>
        <dbReference type="ChEBI" id="CHEBI:29033"/>
    </cofactor>
    <text evidence="12">Binds 1 Mn(2+) or Fe(2+) ion per subunit.</text>
</comment>
<comment type="similarity">
    <text evidence="2">Belongs to the Fur family.</text>
</comment>
<comment type="cofactor">
    <cofactor evidence="11">
        <name>Zn(2+)</name>
        <dbReference type="ChEBI" id="CHEBI:29105"/>
    </cofactor>
    <text evidence="11">Binds 1 zinc ion per subunit.</text>
</comment>
<keyword evidence="7 11" id="KW-0862">Zinc</keyword>
<dbReference type="GO" id="GO:0003700">
    <property type="term" value="F:DNA-binding transcription factor activity"/>
    <property type="evidence" value="ECO:0007669"/>
    <property type="project" value="InterPro"/>
</dbReference>
<dbReference type="GO" id="GO:0000976">
    <property type="term" value="F:transcription cis-regulatory region binding"/>
    <property type="evidence" value="ECO:0007669"/>
    <property type="project" value="TreeGrafter"/>
</dbReference>
<evidence type="ECO:0000256" key="10">
    <source>
        <dbReference type="ARBA" id="ARBA00023163"/>
    </source>
</evidence>
<evidence type="ECO:0000256" key="11">
    <source>
        <dbReference type="PIRSR" id="PIRSR602481-1"/>
    </source>
</evidence>
<dbReference type="GO" id="GO:1900376">
    <property type="term" value="P:regulation of secondary metabolite biosynthetic process"/>
    <property type="evidence" value="ECO:0007669"/>
    <property type="project" value="TreeGrafter"/>
</dbReference>
<comment type="subcellular location">
    <subcellularLocation>
        <location evidence="1">Cytoplasm</location>
    </subcellularLocation>
</comment>
<evidence type="ECO:0000256" key="5">
    <source>
        <dbReference type="ARBA" id="ARBA00022491"/>
    </source>
</evidence>
<evidence type="ECO:0000256" key="8">
    <source>
        <dbReference type="ARBA" id="ARBA00023015"/>
    </source>
</evidence>
<comment type="subunit">
    <text evidence="3">Homodimer.</text>
</comment>
<evidence type="ECO:0000313" key="14">
    <source>
        <dbReference type="Proteomes" id="UP000322530"/>
    </source>
</evidence>
<dbReference type="CDD" id="cd07153">
    <property type="entry name" value="Fur_like"/>
    <property type="match status" value="1"/>
</dbReference>
<evidence type="ECO:0000256" key="12">
    <source>
        <dbReference type="PIRSR" id="PIRSR602481-2"/>
    </source>
</evidence>
<keyword evidence="6 11" id="KW-0479">Metal-binding</keyword>
<dbReference type="Pfam" id="PF01475">
    <property type="entry name" value="FUR"/>
    <property type="match status" value="1"/>
</dbReference>
<feature type="binding site" evidence="12">
    <location>
        <position position="94"/>
    </location>
    <ligand>
        <name>Fe cation</name>
        <dbReference type="ChEBI" id="CHEBI:24875"/>
    </ligand>
</feature>
<evidence type="ECO:0000256" key="1">
    <source>
        <dbReference type="ARBA" id="ARBA00004496"/>
    </source>
</evidence>
<feature type="binding site" evidence="11">
    <location>
        <position position="140"/>
    </location>
    <ligand>
        <name>Zn(2+)</name>
        <dbReference type="ChEBI" id="CHEBI:29105"/>
    </ligand>
</feature>
<dbReference type="InterPro" id="IPR036388">
    <property type="entry name" value="WH-like_DNA-bd_sf"/>
</dbReference>
<dbReference type="OrthoDB" id="8659436at2"/>
<accession>A0A5A5TB61</accession>
<keyword evidence="8" id="KW-0805">Transcription regulation</keyword>
<dbReference type="RefSeq" id="WP_149401700.1">
    <property type="nucleotide sequence ID" value="NZ_BIXY01000029.1"/>
</dbReference>
<evidence type="ECO:0000256" key="3">
    <source>
        <dbReference type="ARBA" id="ARBA00011738"/>
    </source>
</evidence>
<keyword evidence="10" id="KW-0804">Transcription</keyword>
<reference evidence="13 14" key="1">
    <citation type="submission" date="2019-01" db="EMBL/GenBank/DDBJ databases">
        <title>Draft genome sequence of Dictyobacter sp. Uno17.</title>
        <authorList>
            <person name="Wang C.M."/>
            <person name="Zheng Y."/>
            <person name="Sakai Y."/>
            <person name="Abe K."/>
            <person name="Yokota A."/>
            <person name="Yabe S."/>
        </authorList>
    </citation>
    <scope>NUCLEOTIDE SEQUENCE [LARGE SCALE GENOMIC DNA]</scope>
    <source>
        <strain evidence="13 14">Uno17</strain>
    </source>
</reference>
<gene>
    <name evidence="13" type="ORF">KDI_22850</name>
</gene>